<proteinExistence type="predicted"/>
<reference evidence="2 3" key="1">
    <citation type="submission" date="2014-04" db="EMBL/GenBank/DDBJ databases">
        <authorList>
            <consortium name="DOE Joint Genome Institute"/>
            <person name="Kuo A."/>
            <person name="Kohler A."/>
            <person name="Nagy L.G."/>
            <person name="Floudas D."/>
            <person name="Copeland A."/>
            <person name="Barry K.W."/>
            <person name="Cichocki N."/>
            <person name="Veneault-Fourrey C."/>
            <person name="LaButti K."/>
            <person name="Lindquist E.A."/>
            <person name="Lipzen A."/>
            <person name="Lundell T."/>
            <person name="Morin E."/>
            <person name="Murat C."/>
            <person name="Sun H."/>
            <person name="Tunlid A."/>
            <person name="Henrissat B."/>
            <person name="Grigoriev I.V."/>
            <person name="Hibbett D.S."/>
            <person name="Martin F."/>
            <person name="Nordberg H.P."/>
            <person name="Cantor M.N."/>
            <person name="Hua S.X."/>
        </authorList>
    </citation>
    <scope>NUCLEOTIDE SEQUENCE [LARGE SCALE GENOMIC DNA]</scope>
    <source>
        <strain evidence="2 3">LaAM-08-1</strain>
    </source>
</reference>
<dbReference type="Proteomes" id="UP000054477">
    <property type="component" value="Unassembled WGS sequence"/>
</dbReference>
<organism evidence="2 3">
    <name type="scientific">Laccaria amethystina LaAM-08-1</name>
    <dbReference type="NCBI Taxonomy" id="1095629"/>
    <lineage>
        <taxon>Eukaryota</taxon>
        <taxon>Fungi</taxon>
        <taxon>Dikarya</taxon>
        <taxon>Basidiomycota</taxon>
        <taxon>Agaricomycotina</taxon>
        <taxon>Agaricomycetes</taxon>
        <taxon>Agaricomycetidae</taxon>
        <taxon>Agaricales</taxon>
        <taxon>Agaricineae</taxon>
        <taxon>Hydnangiaceae</taxon>
        <taxon>Laccaria</taxon>
    </lineage>
</organism>
<gene>
    <name evidence="2" type="ORF">K443DRAFT_97432</name>
</gene>
<dbReference type="Gene3D" id="3.80.10.10">
    <property type="entry name" value="Ribonuclease Inhibitor"/>
    <property type="match status" value="1"/>
</dbReference>
<protein>
    <recommendedName>
        <fullName evidence="4">F-box domain-containing protein</fullName>
    </recommendedName>
</protein>
<dbReference type="SUPFAM" id="SSF52047">
    <property type="entry name" value="RNI-like"/>
    <property type="match status" value="1"/>
</dbReference>
<evidence type="ECO:0000313" key="3">
    <source>
        <dbReference type="Proteomes" id="UP000054477"/>
    </source>
</evidence>
<name>A0A0C9Y267_9AGAR</name>
<accession>A0A0C9Y267</accession>
<dbReference type="EMBL" id="KN838596">
    <property type="protein sequence ID" value="KIK02158.1"/>
    <property type="molecule type" value="Genomic_DNA"/>
</dbReference>
<reference evidence="3" key="2">
    <citation type="submission" date="2015-01" db="EMBL/GenBank/DDBJ databases">
        <title>Evolutionary Origins and Diversification of the Mycorrhizal Mutualists.</title>
        <authorList>
            <consortium name="DOE Joint Genome Institute"/>
            <consortium name="Mycorrhizal Genomics Consortium"/>
            <person name="Kohler A."/>
            <person name="Kuo A."/>
            <person name="Nagy L.G."/>
            <person name="Floudas D."/>
            <person name="Copeland A."/>
            <person name="Barry K.W."/>
            <person name="Cichocki N."/>
            <person name="Veneault-Fourrey C."/>
            <person name="LaButti K."/>
            <person name="Lindquist E.A."/>
            <person name="Lipzen A."/>
            <person name="Lundell T."/>
            <person name="Morin E."/>
            <person name="Murat C."/>
            <person name="Riley R."/>
            <person name="Ohm R."/>
            <person name="Sun H."/>
            <person name="Tunlid A."/>
            <person name="Henrissat B."/>
            <person name="Grigoriev I.V."/>
            <person name="Hibbett D.S."/>
            <person name="Martin F."/>
        </authorList>
    </citation>
    <scope>NUCLEOTIDE SEQUENCE [LARGE SCALE GENOMIC DNA]</scope>
    <source>
        <strain evidence="3">LaAM-08-1</strain>
    </source>
</reference>
<dbReference type="OrthoDB" id="2269034at2759"/>
<sequence length="540" mass="62371">MQTKEFTSEPPSYDGLYSSPEATNQHITLNDSQEDGDELDKRGLARLHAEPKGKDLPELPHDILALIFWHACQPVLSARSEYGPRWERTFYPLWLGKISRSWRETAWATSELWETIVLRINPKKIGIQTDLLREWFGRTKGRLLEVYIEEPLRTHRLIVPPLRAIHPHLELLYLIFQHSEQFQRIDLNIPFWLYHHFAKSTSKRPTSKGPAYPSLRCASLKFQETGELPQIPELGFKEAPFLFTLSLSSFRMRPNGLSFCPTKQITRLVLDSCRNLTLKNLLSDFPGLNELTLTKCKFFHSRPILGSLLHNHLQILNFEFTMEVFATHRSHLISLPALESISICVAEPLRLVDTQHIPPFLEHSRSILTRLTLEFLITAELEHELIEFLSLPTISSLKELHIREYSIHENLTRHLLGAGLGRTFFDVLHPDEDPNYLPHLEILEYEGLLAVHAIDFIEPLIVRSRIRARSDDPPNYEDNKNLGISGVATLRKARIKADQHSEVASFSIAEYTDPQYVWEIIQLMEEGALRLLNMDGSLWE</sequence>
<evidence type="ECO:0008006" key="4">
    <source>
        <dbReference type="Google" id="ProtNLM"/>
    </source>
</evidence>
<dbReference type="AlphaFoldDB" id="A0A0C9Y267"/>
<dbReference type="InterPro" id="IPR032675">
    <property type="entry name" value="LRR_dom_sf"/>
</dbReference>
<dbReference type="HOGENOM" id="CLU_040827_0_0_1"/>
<feature type="region of interest" description="Disordered" evidence="1">
    <location>
        <begin position="1"/>
        <end position="20"/>
    </location>
</feature>
<evidence type="ECO:0000313" key="2">
    <source>
        <dbReference type="EMBL" id="KIK02158.1"/>
    </source>
</evidence>
<keyword evidence="3" id="KW-1185">Reference proteome</keyword>
<evidence type="ECO:0000256" key="1">
    <source>
        <dbReference type="SAM" id="MobiDB-lite"/>
    </source>
</evidence>